<evidence type="ECO:0000256" key="1">
    <source>
        <dbReference type="SAM" id="MobiDB-lite"/>
    </source>
</evidence>
<feature type="chain" id="PRO_5011289676" evidence="2">
    <location>
        <begin position="24"/>
        <end position="413"/>
    </location>
</feature>
<dbReference type="InterPro" id="IPR050767">
    <property type="entry name" value="Sel1_AlgK"/>
</dbReference>
<feature type="signal peptide" evidence="2">
    <location>
        <begin position="1"/>
        <end position="23"/>
    </location>
</feature>
<gene>
    <name evidence="3" type="ORF">CEP68_08730</name>
    <name evidence="4" type="ORF">NJD11_17005</name>
</gene>
<dbReference type="PANTHER" id="PTHR11102">
    <property type="entry name" value="SEL-1-LIKE PROTEIN"/>
    <property type="match status" value="1"/>
</dbReference>
<evidence type="ECO:0000313" key="3">
    <source>
        <dbReference type="EMBL" id="ASE39578.1"/>
    </source>
</evidence>
<keyword evidence="6" id="KW-1185">Reference proteome</keyword>
<keyword evidence="2" id="KW-0732">Signal</keyword>
<dbReference type="SUPFAM" id="SSF81901">
    <property type="entry name" value="HCP-like"/>
    <property type="match status" value="2"/>
</dbReference>
<dbReference type="PANTHER" id="PTHR11102:SF160">
    <property type="entry name" value="ERAD-ASSOCIATED E3 UBIQUITIN-PROTEIN LIGASE COMPONENT HRD3"/>
    <property type="match status" value="1"/>
</dbReference>
<feature type="region of interest" description="Disordered" evidence="1">
    <location>
        <begin position="21"/>
        <end position="95"/>
    </location>
</feature>
<dbReference type="Proteomes" id="UP001272940">
    <property type="component" value="Unassembled WGS sequence"/>
</dbReference>
<evidence type="ECO:0000256" key="2">
    <source>
        <dbReference type="SAM" id="SignalP"/>
    </source>
</evidence>
<dbReference type="AlphaFoldDB" id="A0A1Z3U8J7"/>
<dbReference type="EMBL" id="JAMYEC010000020">
    <property type="protein sequence ID" value="MDX2336634.1"/>
    <property type="molecule type" value="Genomic_DNA"/>
</dbReference>
<dbReference type="Pfam" id="PF08238">
    <property type="entry name" value="Sel1"/>
    <property type="match status" value="6"/>
</dbReference>
<feature type="compositionally biased region" description="Low complexity" evidence="1">
    <location>
        <begin position="46"/>
        <end position="87"/>
    </location>
</feature>
<dbReference type="Proteomes" id="UP000197050">
    <property type="component" value="Chromosome"/>
</dbReference>
<evidence type="ECO:0000313" key="4">
    <source>
        <dbReference type="EMBL" id="MDX2336634.1"/>
    </source>
</evidence>
<dbReference type="Gene3D" id="1.25.40.10">
    <property type="entry name" value="Tetratricopeptide repeat domain"/>
    <property type="match status" value="2"/>
</dbReference>
<dbReference type="InterPro" id="IPR011990">
    <property type="entry name" value="TPR-like_helical_dom_sf"/>
</dbReference>
<dbReference type="GeneID" id="34014225"/>
<name>A0A1Z3U8J7_BREVE</name>
<dbReference type="SMART" id="SM00671">
    <property type="entry name" value="SEL1"/>
    <property type="match status" value="6"/>
</dbReference>
<protein>
    <submittedName>
        <fullName evidence="4">SEL1-like repeat protein</fullName>
    </submittedName>
    <submittedName>
        <fullName evidence="3">Sel1 repeat family protein</fullName>
    </submittedName>
</protein>
<dbReference type="KEGG" id="bvc:CEP68_08730"/>
<accession>A0A1Z3U8J7</accession>
<dbReference type="EMBL" id="CP022048">
    <property type="protein sequence ID" value="ASE39578.1"/>
    <property type="molecule type" value="Genomic_DNA"/>
</dbReference>
<reference evidence="4" key="3">
    <citation type="submission" date="2022-06" db="EMBL/GenBank/DDBJ databases">
        <authorList>
            <person name="Hesketh-Best P.J."/>
            <person name="Koch M.J."/>
        </authorList>
    </citation>
    <scope>NUCLEOTIDE SEQUENCE</scope>
    <source>
        <strain evidence="4">PC206-O</strain>
    </source>
</reference>
<reference evidence="5" key="1">
    <citation type="submission" date="2017-06" db="EMBL/GenBank/DDBJ databases">
        <title>FDA dAtabase for Regulatory Grade micrObial Sequences (FDA-ARGOS): Supporting development and validation of Infectious Disease Dx tests.</title>
        <authorList>
            <person name="Minogue T."/>
            <person name="Wolcott M."/>
            <person name="Wasieloski L."/>
            <person name="Aguilar W."/>
            <person name="Moore D."/>
            <person name="Tallon L."/>
            <person name="Sadzewicz L."/>
            <person name="Sengamalay N."/>
            <person name="Ott S."/>
            <person name="Godinez A."/>
            <person name="Nagaraj S."/>
            <person name="Nadendla S."/>
            <person name="Geyer C."/>
            <person name="Sichtig H."/>
        </authorList>
    </citation>
    <scope>NUCLEOTIDE SEQUENCE [LARGE SCALE GENOMIC DNA]</scope>
    <source>
        <strain evidence="5">FDAARGOS_289</strain>
    </source>
</reference>
<reference evidence="4 6" key="4">
    <citation type="journal article" date="2023" name="FEMS Microbes">
        <title>Whole genomes of deep-sea sponge-associated bacteria exhibit high novel natural product potential.</title>
        <authorList>
            <person name="Hesketh-Best P.J."/>
            <person name="January G.G."/>
            <person name="Koch M.J."/>
            <person name="Warburton P.J."/>
            <person name="Howell K.L."/>
            <person name="Upton M."/>
        </authorList>
    </citation>
    <scope>NUCLEOTIDE SEQUENCE [LARGE SCALE GENOMIC DNA]</scope>
    <source>
        <strain evidence="4 6">PC206-O</strain>
    </source>
</reference>
<sequence>MKVMRIGVALGLALALGVGAAAADPQTDEANRQRQMASMRQEAARADQASADRSLAQQQNAANASRQGPNSGISAGSGGPSSSTPGWASGGGSANTGPQSVVDSYTLTFWVQESTPQMLARLGDAARNGDGGAAYNLARIYYTGFEGVPRDDAAARRLFGQAARAGHAQSQANYGFFLRQGIGGEIDAAEGQRWLKAASDAGNSFGQAQYAFSIWSEQPEAALPLLKTAADAGEMTAQALLGSLYAMGYTVAQDDSQAVHYLSAAAAQDEPGSQGLLAGLYLTGRGGGSETEGYRLLKLGAEGGDADSMRNYGLSLVQGKGYPKDAAAGAAIVRRAAVKGDAKSQMLLGDLYNEGLGVPEREEDAIYWWNRAAEAGDAEAVEAMNAVRAGNYVVGRAPTEGVAEVANASGRGK</sequence>
<evidence type="ECO:0000313" key="5">
    <source>
        <dbReference type="Proteomes" id="UP000197050"/>
    </source>
</evidence>
<dbReference type="InterPro" id="IPR006597">
    <property type="entry name" value="Sel1-like"/>
</dbReference>
<proteinExistence type="predicted"/>
<organism evidence="3 5">
    <name type="scientific">Brevundimonas vesicularis</name>
    <name type="common">Pseudomonas vesicularis</name>
    <dbReference type="NCBI Taxonomy" id="41276"/>
    <lineage>
        <taxon>Bacteria</taxon>
        <taxon>Pseudomonadati</taxon>
        <taxon>Pseudomonadota</taxon>
        <taxon>Alphaproteobacteria</taxon>
        <taxon>Caulobacterales</taxon>
        <taxon>Caulobacteraceae</taxon>
        <taxon>Brevundimonas</taxon>
    </lineage>
</organism>
<dbReference type="RefSeq" id="WP_066629780.1">
    <property type="nucleotide sequence ID" value="NZ_CP022048.2"/>
</dbReference>
<reference evidence="3" key="2">
    <citation type="submission" date="2017-12" db="EMBL/GenBank/DDBJ databases">
        <title>FDA dAtabase for Regulatory Grade micrObial Sequences (FDA-ARGOS): Supporting development and validation of Infectious Disease Dx tests.</title>
        <authorList>
            <person name="Campos J."/>
            <person name="Goldberg B."/>
            <person name="Tallon L."/>
            <person name="Sadzewicz L."/>
            <person name="Sengamalay N."/>
            <person name="Ott S."/>
            <person name="Godinez A."/>
            <person name="Nagaraj S."/>
            <person name="Vavikolanu K."/>
            <person name="Vyas G."/>
            <person name="Nadendla S."/>
            <person name="Aluvathingal J."/>
            <person name="Geyer C."/>
            <person name="Nandy P."/>
            <person name="Hobson J."/>
            <person name="Sichtig H."/>
        </authorList>
    </citation>
    <scope>NUCLEOTIDE SEQUENCE</scope>
    <source>
        <strain evidence="3">FDAARGOS_289</strain>
    </source>
</reference>
<evidence type="ECO:0000313" key="6">
    <source>
        <dbReference type="Proteomes" id="UP001272940"/>
    </source>
</evidence>